<dbReference type="EMBL" id="JBBYHV010000001">
    <property type="protein sequence ID" value="MEL1250366.1"/>
    <property type="molecule type" value="Genomic_DNA"/>
</dbReference>
<reference evidence="11 12" key="1">
    <citation type="submission" date="2024-04" db="EMBL/GenBank/DDBJ databases">
        <title>Aurantiacibacter sp. DGU6 16S ribosomal RNA gene Genome sequencing and assembly.</title>
        <authorList>
            <person name="Park S."/>
        </authorList>
    </citation>
    <scope>NUCLEOTIDE SEQUENCE [LARGE SCALE GENOMIC DNA]</scope>
    <source>
        <strain evidence="11 12">DGU6</strain>
    </source>
</reference>
<dbReference type="PANTHER" id="PTHR32303">
    <property type="entry name" value="QUINOPROTEIN ALCOHOL DEHYDROGENASE (CYTOCHROME C)"/>
    <property type="match status" value="1"/>
</dbReference>
<dbReference type="PANTHER" id="PTHR32303:SF10">
    <property type="entry name" value="OUTER MEMBRANE PROTEIN ASSEMBLY FACTOR BAMB"/>
    <property type="match status" value="1"/>
</dbReference>
<comment type="similarity">
    <text evidence="2">Belongs to the bacterial PQQ dehydrogenase family.</text>
</comment>
<dbReference type="InterPro" id="IPR015943">
    <property type="entry name" value="WD40/YVTN_repeat-like_dom_sf"/>
</dbReference>
<dbReference type="SUPFAM" id="SSF46626">
    <property type="entry name" value="Cytochrome c"/>
    <property type="match status" value="1"/>
</dbReference>
<dbReference type="Gene3D" id="2.140.10.10">
    <property type="entry name" value="Quinoprotein alcohol dehydrogenase-like superfamily"/>
    <property type="match status" value="1"/>
</dbReference>
<evidence type="ECO:0000256" key="5">
    <source>
        <dbReference type="ARBA" id="ARBA00022729"/>
    </source>
</evidence>
<keyword evidence="6" id="KW-0560">Oxidoreductase</keyword>
<comment type="caution">
    <text evidence="11">The sequence shown here is derived from an EMBL/GenBank/DDBJ whole genome shotgun (WGS) entry which is preliminary data.</text>
</comment>
<gene>
    <name evidence="11" type="ORF">AAEO60_06750</name>
</gene>
<evidence type="ECO:0000259" key="10">
    <source>
        <dbReference type="PROSITE" id="PS51007"/>
    </source>
</evidence>
<comment type="cofactor">
    <cofactor evidence="1">
        <name>pyrroloquinoline quinone</name>
        <dbReference type="ChEBI" id="CHEBI:58442"/>
    </cofactor>
</comment>
<sequence>MMRRVIRFLAMLAALCSTSAALAQGGPDPLDAATRALGTEVYASSCAACHDNPGTHAPSAMALGGLSPERVLRVLESGRMQAQAAALSDEERAAVAQVIANRPLGLAAQTPPLFRCEGEAAQFDRGSPPPFAGWGLDAGNAHAIPSEVAGMTAADAERLTLRWAFAFPETVETRSQPTIAGGAIYVGGGDGTLYALDLETGCTRWTYQAASSVRSGVVVSPWDAEDTDARPLVFFGDSLGYAYALDAVTGAEVWARRVEGHGFALLTGTPALHGDTLFVPVSSGEEGSAAIPTYECCTFRGSLLALDAMTGETRWQTFMVGEPHVNGANELGVPTLGPSGVAIWSAPLVDAEREMVYVATGDNYTQPATHLSDAIVALDITTGAIRWATQVTPGDAWNVACWPNPAGTVGENCPEDAGPDADFGAAPVMARGADGREYLLAGQKSGVAYAFDPDTGELLWETRVGRGGVLGGVHFGIAAAGGRLYVPINDGPTDPEADHPRSPGVYALDVATGEPVWSAPSPDICAGRMFCEPGYTAAITATPDMVVAGAADGHVRILSAETGEVLWDFDTAREFTSVNGATGNGGSMSGGAAPIVYDGNLIVSSGYAFLGKMPGNMLLVFGTE</sequence>
<dbReference type="Pfam" id="PF13360">
    <property type="entry name" value="PQQ_2"/>
    <property type="match status" value="1"/>
</dbReference>
<keyword evidence="3 8" id="KW-0349">Heme</keyword>
<name>A0ABU9ID60_9SPHN</name>
<feature type="chain" id="PRO_5046474020" evidence="9">
    <location>
        <begin position="24"/>
        <end position="624"/>
    </location>
</feature>
<evidence type="ECO:0000256" key="6">
    <source>
        <dbReference type="ARBA" id="ARBA00023002"/>
    </source>
</evidence>
<evidence type="ECO:0000313" key="12">
    <source>
        <dbReference type="Proteomes" id="UP001497045"/>
    </source>
</evidence>
<dbReference type="PROSITE" id="PS51007">
    <property type="entry name" value="CYTC"/>
    <property type="match status" value="1"/>
</dbReference>
<evidence type="ECO:0000256" key="2">
    <source>
        <dbReference type="ARBA" id="ARBA00008156"/>
    </source>
</evidence>
<dbReference type="InterPro" id="IPR002372">
    <property type="entry name" value="PQQ_rpt_dom"/>
</dbReference>
<dbReference type="RefSeq" id="WP_341672887.1">
    <property type="nucleotide sequence ID" value="NZ_JBBYHV010000001.1"/>
</dbReference>
<evidence type="ECO:0000313" key="11">
    <source>
        <dbReference type="EMBL" id="MEL1250366.1"/>
    </source>
</evidence>
<keyword evidence="5 9" id="KW-0732">Signal</keyword>
<dbReference type="Gene3D" id="2.130.10.10">
    <property type="entry name" value="YVTN repeat-like/Quinoprotein amine dehydrogenase"/>
    <property type="match status" value="1"/>
</dbReference>
<evidence type="ECO:0000256" key="7">
    <source>
        <dbReference type="ARBA" id="ARBA00023004"/>
    </source>
</evidence>
<organism evidence="11 12">
    <name type="scientific">Aurantiacibacter gilvus</name>
    <dbReference type="NCBI Taxonomy" id="3139141"/>
    <lineage>
        <taxon>Bacteria</taxon>
        <taxon>Pseudomonadati</taxon>
        <taxon>Pseudomonadota</taxon>
        <taxon>Alphaproteobacteria</taxon>
        <taxon>Sphingomonadales</taxon>
        <taxon>Erythrobacteraceae</taxon>
        <taxon>Aurantiacibacter</taxon>
    </lineage>
</organism>
<evidence type="ECO:0000256" key="4">
    <source>
        <dbReference type="ARBA" id="ARBA00022723"/>
    </source>
</evidence>
<keyword evidence="12" id="KW-1185">Reference proteome</keyword>
<keyword evidence="4 8" id="KW-0479">Metal-binding</keyword>
<feature type="signal peptide" evidence="9">
    <location>
        <begin position="1"/>
        <end position="23"/>
    </location>
</feature>
<evidence type="ECO:0000256" key="3">
    <source>
        <dbReference type="ARBA" id="ARBA00022617"/>
    </source>
</evidence>
<proteinExistence type="inferred from homology"/>
<dbReference type="InterPro" id="IPR036909">
    <property type="entry name" value="Cyt_c-like_dom_sf"/>
</dbReference>
<dbReference type="SUPFAM" id="SSF50998">
    <property type="entry name" value="Quinoprotein alcohol dehydrogenase-like"/>
    <property type="match status" value="2"/>
</dbReference>
<evidence type="ECO:0000256" key="8">
    <source>
        <dbReference type="PROSITE-ProRule" id="PRU00433"/>
    </source>
</evidence>
<protein>
    <submittedName>
        <fullName evidence="11">PQQ-binding-like beta-propeller repeat protein</fullName>
    </submittedName>
</protein>
<dbReference type="SMART" id="SM00564">
    <property type="entry name" value="PQQ"/>
    <property type="match status" value="7"/>
</dbReference>
<keyword evidence="7 8" id="KW-0408">Iron</keyword>
<dbReference type="InterPro" id="IPR018391">
    <property type="entry name" value="PQQ_b-propeller_rpt"/>
</dbReference>
<dbReference type="Pfam" id="PF13442">
    <property type="entry name" value="Cytochrome_CBB3"/>
    <property type="match status" value="1"/>
</dbReference>
<dbReference type="InterPro" id="IPR011047">
    <property type="entry name" value="Quinoprotein_ADH-like_sf"/>
</dbReference>
<evidence type="ECO:0000256" key="9">
    <source>
        <dbReference type="SAM" id="SignalP"/>
    </source>
</evidence>
<dbReference type="InterPro" id="IPR009056">
    <property type="entry name" value="Cyt_c-like_dom"/>
</dbReference>
<evidence type="ECO:0000256" key="1">
    <source>
        <dbReference type="ARBA" id="ARBA00001931"/>
    </source>
</evidence>
<dbReference type="Pfam" id="PF01011">
    <property type="entry name" value="PQQ"/>
    <property type="match status" value="1"/>
</dbReference>
<feature type="domain" description="Cytochrome c" evidence="10">
    <location>
        <begin position="33"/>
        <end position="103"/>
    </location>
</feature>
<dbReference type="Proteomes" id="UP001497045">
    <property type="component" value="Unassembled WGS sequence"/>
</dbReference>
<dbReference type="Gene3D" id="1.10.760.10">
    <property type="entry name" value="Cytochrome c-like domain"/>
    <property type="match status" value="1"/>
</dbReference>
<accession>A0ABU9ID60</accession>